<dbReference type="Proteomes" id="UP000590511">
    <property type="component" value="Unassembled WGS sequence"/>
</dbReference>
<organism evidence="2 3">
    <name type="scientific">Actinoplanes lobatus</name>
    <dbReference type="NCBI Taxonomy" id="113568"/>
    <lineage>
        <taxon>Bacteria</taxon>
        <taxon>Bacillati</taxon>
        <taxon>Actinomycetota</taxon>
        <taxon>Actinomycetes</taxon>
        <taxon>Micromonosporales</taxon>
        <taxon>Micromonosporaceae</taxon>
        <taxon>Actinoplanes</taxon>
    </lineage>
</organism>
<evidence type="ECO:0000313" key="2">
    <source>
        <dbReference type="EMBL" id="MBB4753978.1"/>
    </source>
</evidence>
<keyword evidence="4" id="KW-1185">Reference proteome</keyword>
<reference evidence="1 4" key="2">
    <citation type="submission" date="2021-01" db="EMBL/GenBank/DDBJ databases">
        <title>Whole genome shotgun sequence of Actinoplanes lobatus NBRC 12513.</title>
        <authorList>
            <person name="Komaki H."/>
            <person name="Tamura T."/>
        </authorList>
    </citation>
    <scope>NUCLEOTIDE SEQUENCE [LARGE SCALE GENOMIC DNA]</scope>
    <source>
        <strain evidence="1 4">NBRC 12513</strain>
    </source>
</reference>
<comment type="caution">
    <text evidence="2">The sequence shown here is derived from an EMBL/GenBank/DDBJ whole genome shotgun (WGS) entry which is preliminary data.</text>
</comment>
<evidence type="ECO:0000313" key="3">
    <source>
        <dbReference type="Proteomes" id="UP000590511"/>
    </source>
</evidence>
<evidence type="ECO:0000313" key="4">
    <source>
        <dbReference type="Proteomes" id="UP000631312"/>
    </source>
</evidence>
<protein>
    <submittedName>
        <fullName evidence="2">Uncharacterized protein</fullName>
    </submittedName>
</protein>
<sequence>MGYSGVIVVARFEQPVAGSSLSGEMPVLDELVFDDGWRCMWVDRDSPLKPQEVVAVTRAPALCAYIFDSDVADVEATSPGGNHWHVYLHPETAEELGAPALEQPLPEAIAHIVGWAREAGSSVDSTVVAQALTAKNVFVEDTLLNLVKILGVASG</sequence>
<accession>A0A7W7MKY8</accession>
<evidence type="ECO:0000313" key="1">
    <source>
        <dbReference type="EMBL" id="GIE44026.1"/>
    </source>
</evidence>
<dbReference type="RefSeq" id="WP_188125606.1">
    <property type="nucleotide sequence ID" value="NZ_BOMP01000116.1"/>
</dbReference>
<proteinExistence type="predicted"/>
<dbReference type="EMBL" id="BOMP01000116">
    <property type="protein sequence ID" value="GIE44026.1"/>
    <property type="molecule type" value="Genomic_DNA"/>
</dbReference>
<gene>
    <name evidence="1" type="ORF">Alo02nite_69240</name>
    <name evidence="2" type="ORF">BJ964_008139</name>
</gene>
<dbReference type="AlphaFoldDB" id="A0A7W7MKY8"/>
<reference evidence="2 3" key="1">
    <citation type="submission" date="2020-08" db="EMBL/GenBank/DDBJ databases">
        <title>Sequencing the genomes of 1000 actinobacteria strains.</title>
        <authorList>
            <person name="Klenk H.-P."/>
        </authorList>
    </citation>
    <scope>NUCLEOTIDE SEQUENCE [LARGE SCALE GENOMIC DNA]</scope>
    <source>
        <strain evidence="2 3">DSM 43150</strain>
    </source>
</reference>
<dbReference type="EMBL" id="JACHNC010000001">
    <property type="protein sequence ID" value="MBB4753978.1"/>
    <property type="molecule type" value="Genomic_DNA"/>
</dbReference>
<dbReference type="Proteomes" id="UP000631312">
    <property type="component" value="Unassembled WGS sequence"/>
</dbReference>
<name>A0A7W7MKY8_9ACTN</name>